<dbReference type="InterPro" id="IPR001851">
    <property type="entry name" value="ABC_transp_permease"/>
</dbReference>
<dbReference type="AlphaFoldDB" id="A0A1E3H3L7"/>
<keyword evidence="5 6" id="KW-0472">Membrane</keyword>
<evidence type="ECO:0000256" key="4">
    <source>
        <dbReference type="ARBA" id="ARBA00022989"/>
    </source>
</evidence>
<sequence>MTEAFEILGQASLWAAVLRIATPLLFGTLGALLCERAGVLNLGIEGIMTFGAMIGWLTVYTGGDLWTGLAAAPPAGRCSGCCMRC</sequence>
<evidence type="ECO:0000313" key="7">
    <source>
        <dbReference type="EMBL" id="ODN70884.1"/>
    </source>
</evidence>
<name>A0A1E3H3L7_9HYPH</name>
<dbReference type="GO" id="GO:0022857">
    <property type="term" value="F:transmembrane transporter activity"/>
    <property type="evidence" value="ECO:0007669"/>
    <property type="project" value="InterPro"/>
</dbReference>
<feature type="transmembrane region" description="Helical" evidence="6">
    <location>
        <begin position="12"/>
        <end position="32"/>
    </location>
</feature>
<gene>
    <name evidence="7" type="ORF">A6302_01801</name>
</gene>
<reference evidence="7 8" key="1">
    <citation type="submission" date="2016-07" db="EMBL/GenBank/DDBJ databases">
        <title>Draft Genome Sequence of Methylobrevis pamukkalensis PK2.</title>
        <authorList>
            <person name="Vasilenko O.V."/>
            <person name="Doronina N.V."/>
            <person name="Shmareva M.N."/>
            <person name="Tarlachkov S.V."/>
            <person name="Mustakhimov I."/>
            <person name="Trotsenko Y.A."/>
        </authorList>
    </citation>
    <scope>NUCLEOTIDE SEQUENCE [LARGE SCALE GENOMIC DNA]</scope>
    <source>
        <strain evidence="7 8">PK2</strain>
    </source>
</reference>
<keyword evidence="3 6" id="KW-0812">Transmembrane</keyword>
<keyword evidence="8" id="KW-1185">Reference proteome</keyword>
<proteinExistence type="predicted"/>
<dbReference type="PANTHER" id="PTHR43370">
    <property type="entry name" value="SUGAR ABC TRANSPORTER INTEGRAL MEMBRANE PROTEIN-RELATED"/>
    <property type="match status" value="1"/>
</dbReference>
<dbReference type="PANTHER" id="PTHR43370:SF2">
    <property type="entry name" value="ABC TRANSPORTER PERMEASE PROTEIN"/>
    <property type="match status" value="1"/>
</dbReference>
<organism evidence="7 8">
    <name type="scientific">Methylobrevis pamukkalensis</name>
    <dbReference type="NCBI Taxonomy" id="1439726"/>
    <lineage>
        <taxon>Bacteria</taxon>
        <taxon>Pseudomonadati</taxon>
        <taxon>Pseudomonadota</taxon>
        <taxon>Alphaproteobacteria</taxon>
        <taxon>Hyphomicrobiales</taxon>
        <taxon>Pleomorphomonadaceae</taxon>
        <taxon>Methylobrevis</taxon>
    </lineage>
</organism>
<evidence type="ECO:0000256" key="6">
    <source>
        <dbReference type="SAM" id="Phobius"/>
    </source>
</evidence>
<evidence type="ECO:0000256" key="3">
    <source>
        <dbReference type="ARBA" id="ARBA00022692"/>
    </source>
</evidence>
<keyword evidence="2" id="KW-1003">Cell membrane</keyword>
<dbReference type="Pfam" id="PF02653">
    <property type="entry name" value="BPD_transp_2"/>
    <property type="match status" value="1"/>
</dbReference>
<evidence type="ECO:0000256" key="2">
    <source>
        <dbReference type="ARBA" id="ARBA00022475"/>
    </source>
</evidence>
<comment type="caution">
    <text evidence="7">The sequence shown here is derived from an EMBL/GenBank/DDBJ whole genome shotgun (WGS) entry which is preliminary data.</text>
</comment>
<keyword evidence="4 6" id="KW-1133">Transmembrane helix</keyword>
<feature type="transmembrane region" description="Helical" evidence="6">
    <location>
        <begin position="39"/>
        <end position="59"/>
    </location>
</feature>
<dbReference type="Proteomes" id="UP000094622">
    <property type="component" value="Unassembled WGS sequence"/>
</dbReference>
<accession>A0A1E3H3L7</accession>
<comment type="subcellular location">
    <subcellularLocation>
        <location evidence="1">Cell membrane</location>
        <topology evidence="1">Multi-pass membrane protein</topology>
    </subcellularLocation>
</comment>
<evidence type="ECO:0000256" key="1">
    <source>
        <dbReference type="ARBA" id="ARBA00004651"/>
    </source>
</evidence>
<protein>
    <submittedName>
        <fullName evidence="7">Branched-chain amino acid transport system / permease component</fullName>
    </submittedName>
</protein>
<dbReference type="EMBL" id="MCRJ01000036">
    <property type="protein sequence ID" value="ODN70884.1"/>
    <property type="molecule type" value="Genomic_DNA"/>
</dbReference>
<evidence type="ECO:0000313" key="8">
    <source>
        <dbReference type="Proteomes" id="UP000094622"/>
    </source>
</evidence>
<dbReference type="GO" id="GO:0005886">
    <property type="term" value="C:plasma membrane"/>
    <property type="evidence" value="ECO:0007669"/>
    <property type="project" value="UniProtKB-SubCell"/>
</dbReference>
<evidence type="ECO:0000256" key="5">
    <source>
        <dbReference type="ARBA" id="ARBA00023136"/>
    </source>
</evidence>